<evidence type="ECO:0000259" key="1">
    <source>
        <dbReference type="Pfam" id="PF00931"/>
    </source>
</evidence>
<feature type="domain" description="NB-ARC" evidence="1">
    <location>
        <begin position="6"/>
        <end position="50"/>
    </location>
</feature>
<organism evidence="2 3">
    <name type="scientific">Capsicum baccatum</name>
    <name type="common">Peruvian pepper</name>
    <dbReference type="NCBI Taxonomy" id="33114"/>
    <lineage>
        <taxon>Eukaryota</taxon>
        <taxon>Viridiplantae</taxon>
        <taxon>Streptophyta</taxon>
        <taxon>Embryophyta</taxon>
        <taxon>Tracheophyta</taxon>
        <taxon>Spermatophyta</taxon>
        <taxon>Magnoliopsida</taxon>
        <taxon>eudicotyledons</taxon>
        <taxon>Gunneridae</taxon>
        <taxon>Pentapetalae</taxon>
        <taxon>asterids</taxon>
        <taxon>lamiids</taxon>
        <taxon>Solanales</taxon>
        <taxon>Solanaceae</taxon>
        <taxon>Solanoideae</taxon>
        <taxon>Capsiceae</taxon>
        <taxon>Capsicum</taxon>
    </lineage>
</organism>
<keyword evidence="3" id="KW-1185">Reference proteome</keyword>
<dbReference type="InterPro" id="IPR002182">
    <property type="entry name" value="NB-ARC"/>
</dbReference>
<dbReference type="OrthoDB" id="1751625at2759"/>
<dbReference type="GO" id="GO:0043531">
    <property type="term" value="F:ADP binding"/>
    <property type="evidence" value="ECO:0007669"/>
    <property type="project" value="InterPro"/>
</dbReference>
<sequence>MDKGEKDDILTDKLRENLIRKRYLIVLDDMWDGIEWDNLRLFFPDGGKHCAENGLFFSNKMKMLPPQGWYEQRIFSTFLSGNKIPRWFKKLVVRSILKENLFEHYYVQTADEEATLVEIEELFGDIGERNGIILQQCVNIDELKQFVIFEGEKKIDMTLELRAIALPPFLRPVKLAQHASIAEQHWNVTITI</sequence>
<reference evidence="2 3" key="1">
    <citation type="journal article" date="2017" name="Genome Biol.">
        <title>New reference genome sequences of hot pepper reveal the massive evolution of plant disease-resistance genes by retroduplication.</title>
        <authorList>
            <person name="Kim S."/>
            <person name="Park J."/>
            <person name="Yeom S.I."/>
            <person name="Kim Y.M."/>
            <person name="Seo E."/>
            <person name="Kim K.T."/>
            <person name="Kim M.S."/>
            <person name="Lee J.M."/>
            <person name="Cheong K."/>
            <person name="Shin H.S."/>
            <person name="Kim S.B."/>
            <person name="Han K."/>
            <person name="Lee J."/>
            <person name="Park M."/>
            <person name="Lee H.A."/>
            <person name="Lee H.Y."/>
            <person name="Lee Y."/>
            <person name="Oh S."/>
            <person name="Lee J.H."/>
            <person name="Choi E."/>
            <person name="Choi E."/>
            <person name="Lee S.E."/>
            <person name="Jeon J."/>
            <person name="Kim H."/>
            <person name="Choi G."/>
            <person name="Song H."/>
            <person name="Lee J."/>
            <person name="Lee S.C."/>
            <person name="Kwon J.K."/>
            <person name="Lee H.Y."/>
            <person name="Koo N."/>
            <person name="Hong Y."/>
            <person name="Kim R.W."/>
            <person name="Kang W.H."/>
            <person name="Huh J.H."/>
            <person name="Kang B.C."/>
            <person name="Yang T.J."/>
            <person name="Lee Y.H."/>
            <person name="Bennetzen J.L."/>
            <person name="Choi D."/>
        </authorList>
    </citation>
    <scope>NUCLEOTIDE SEQUENCE [LARGE SCALE GENOMIC DNA]</scope>
    <source>
        <strain evidence="3">cv. PBC81</strain>
    </source>
</reference>
<dbReference type="AlphaFoldDB" id="A0A2G2X3C3"/>
<dbReference type="Proteomes" id="UP000224567">
    <property type="component" value="Unassembled WGS sequence"/>
</dbReference>
<dbReference type="Pfam" id="PF00931">
    <property type="entry name" value="NB-ARC"/>
    <property type="match status" value="1"/>
</dbReference>
<reference evidence="3" key="2">
    <citation type="journal article" date="2017" name="J. Anim. Genet.">
        <title>Multiple reference genome sequences of hot pepper reveal the massive evolution of plant disease resistance genes by retroduplication.</title>
        <authorList>
            <person name="Kim S."/>
            <person name="Park J."/>
            <person name="Yeom S.-I."/>
            <person name="Kim Y.-M."/>
            <person name="Seo E."/>
            <person name="Kim K.-T."/>
            <person name="Kim M.-S."/>
            <person name="Lee J.M."/>
            <person name="Cheong K."/>
            <person name="Shin H.-S."/>
            <person name="Kim S.-B."/>
            <person name="Han K."/>
            <person name="Lee J."/>
            <person name="Park M."/>
            <person name="Lee H.-A."/>
            <person name="Lee H.-Y."/>
            <person name="Lee Y."/>
            <person name="Oh S."/>
            <person name="Lee J.H."/>
            <person name="Choi E."/>
            <person name="Choi E."/>
            <person name="Lee S.E."/>
            <person name="Jeon J."/>
            <person name="Kim H."/>
            <person name="Choi G."/>
            <person name="Song H."/>
            <person name="Lee J."/>
            <person name="Lee S.-C."/>
            <person name="Kwon J.-K."/>
            <person name="Lee H.-Y."/>
            <person name="Koo N."/>
            <person name="Hong Y."/>
            <person name="Kim R.W."/>
            <person name="Kang W.-H."/>
            <person name="Huh J.H."/>
            <person name="Kang B.-C."/>
            <person name="Yang T.-J."/>
            <person name="Lee Y.-H."/>
            <person name="Bennetzen J.L."/>
            <person name="Choi D."/>
        </authorList>
    </citation>
    <scope>NUCLEOTIDE SEQUENCE [LARGE SCALE GENOMIC DNA]</scope>
    <source>
        <strain evidence="3">cv. PBC81</strain>
    </source>
</reference>
<name>A0A2G2X3C3_CAPBA</name>
<evidence type="ECO:0000313" key="2">
    <source>
        <dbReference type="EMBL" id="PHT51951.1"/>
    </source>
</evidence>
<evidence type="ECO:0000313" key="3">
    <source>
        <dbReference type="Proteomes" id="UP000224567"/>
    </source>
</evidence>
<comment type="caution">
    <text evidence="2">The sequence shown here is derived from an EMBL/GenBank/DDBJ whole genome shotgun (WGS) entry which is preliminary data.</text>
</comment>
<gene>
    <name evidence="2" type="ORF">CQW23_06413</name>
</gene>
<proteinExistence type="predicted"/>
<protein>
    <recommendedName>
        <fullName evidence="1">NB-ARC domain-containing protein</fullName>
    </recommendedName>
</protein>
<accession>A0A2G2X3C3</accession>
<dbReference type="EMBL" id="MLFT02000003">
    <property type="protein sequence ID" value="PHT51951.1"/>
    <property type="molecule type" value="Genomic_DNA"/>
</dbReference>